<protein>
    <submittedName>
        <fullName evidence="3">Uncharacterized protein</fullName>
    </submittedName>
</protein>
<keyword evidence="2" id="KW-0812">Transmembrane</keyword>
<keyword evidence="4" id="KW-1185">Reference proteome</keyword>
<keyword evidence="1" id="KW-0175">Coiled coil</keyword>
<evidence type="ECO:0000313" key="3">
    <source>
        <dbReference type="EMBL" id="GAA3967494.1"/>
    </source>
</evidence>
<keyword evidence="2" id="KW-0472">Membrane</keyword>
<organism evidence="3 4">
    <name type="scientific">Streptomyces marokkonensis</name>
    <dbReference type="NCBI Taxonomy" id="324855"/>
    <lineage>
        <taxon>Bacteria</taxon>
        <taxon>Bacillati</taxon>
        <taxon>Actinomycetota</taxon>
        <taxon>Actinomycetes</taxon>
        <taxon>Kitasatosporales</taxon>
        <taxon>Streptomycetaceae</taxon>
        <taxon>Streptomyces</taxon>
    </lineage>
</organism>
<gene>
    <name evidence="3" type="ORF">GCM10022384_18690</name>
</gene>
<name>A0ABP7PLQ1_9ACTN</name>
<proteinExistence type="predicted"/>
<dbReference type="EMBL" id="BAABCQ010000025">
    <property type="protein sequence ID" value="GAA3967494.1"/>
    <property type="molecule type" value="Genomic_DNA"/>
</dbReference>
<dbReference type="Proteomes" id="UP001500034">
    <property type="component" value="Unassembled WGS sequence"/>
</dbReference>
<reference evidence="4" key="1">
    <citation type="journal article" date="2019" name="Int. J. Syst. Evol. Microbiol.">
        <title>The Global Catalogue of Microorganisms (GCM) 10K type strain sequencing project: providing services to taxonomists for standard genome sequencing and annotation.</title>
        <authorList>
            <consortium name="The Broad Institute Genomics Platform"/>
            <consortium name="The Broad Institute Genome Sequencing Center for Infectious Disease"/>
            <person name="Wu L."/>
            <person name="Ma J."/>
        </authorList>
    </citation>
    <scope>NUCLEOTIDE SEQUENCE [LARGE SCALE GENOMIC DNA]</scope>
    <source>
        <strain evidence="4">JCM 17027</strain>
    </source>
</reference>
<keyword evidence="2" id="KW-1133">Transmembrane helix</keyword>
<accession>A0ABP7PLQ1</accession>
<feature type="coiled-coil region" evidence="1">
    <location>
        <begin position="49"/>
        <end position="111"/>
    </location>
</feature>
<feature type="transmembrane region" description="Helical" evidence="2">
    <location>
        <begin position="6"/>
        <end position="27"/>
    </location>
</feature>
<comment type="caution">
    <text evidence="3">The sequence shown here is derived from an EMBL/GenBank/DDBJ whole genome shotgun (WGS) entry which is preliminary data.</text>
</comment>
<evidence type="ECO:0000256" key="1">
    <source>
        <dbReference type="SAM" id="Coils"/>
    </source>
</evidence>
<evidence type="ECO:0000256" key="2">
    <source>
        <dbReference type="SAM" id="Phobius"/>
    </source>
</evidence>
<evidence type="ECO:0000313" key="4">
    <source>
        <dbReference type="Proteomes" id="UP001500034"/>
    </source>
</evidence>
<sequence length="113" mass="12005">MDPVDAAMIDAVGTIVVGLAAAGAALIGHRGANSASQSGAIFGGYSTLVDNLQEERTQLRERVVENERQLAAAYNELANERADKAELQTQIATLTAENDRLRERIVELGGQPT</sequence>